<gene>
    <name evidence="2" type="ORF">LL965_21825</name>
</gene>
<evidence type="ECO:0000256" key="1">
    <source>
        <dbReference type="SAM" id="MobiDB-lite"/>
    </source>
</evidence>
<protein>
    <recommendedName>
        <fullName evidence="4">Avirulence protein</fullName>
    </recommendedName>
</protein>
<organism evidence="2 3">
    <name type="scientific">Xanthomonas cassavae CFBP 4642</name>
    <dbReference type="NCBI Taxonomy" id="1219375"/>
    <lineage>
        <taxon>Bacteria</taxon>
        <taxon>Pseudomonadati</taxon>
        <taxon>Pseudomonadota</taxon>
        <taxon>Gammaproteobacteria</taxon>
        <taxon>Lysobacterales</taxon>
        <taxon>Lysobacteraceae</taxon>
        <taxon>Xanthomonas</taxon>
    </lineage>
</organism>
<evidence type="ECO:0000313" key="3">
    <source>
        <dbReference type="Proteomes" id="UP001199206"/>
    </source>
</evidence>
<feature type="region of interest" description="Disordered" evidence="1">
    <location>
        <begin position="32"/>
        <end position="52"/>
    </location>
</feature>
<dbReference type="Proteomes" id="UP001199206">
    <property type="component" value="Unassembled WGS sequence"/>
</dbReference>
<keyword evidence="3" id="KW-1185">Reference proteome</keyword>
<reference evidence="2 3" key="1">
    <citation type="submission" date="2021-10" db="EMBL/GenBank/DDBJ databases">
        <title>Genome sequencing of Xanthomonas strains from NCPPB.</title>
        <authorList>
            <person name="Hussein R."/>
            <person name="Harrison J."/>
            <person name="Studholme D.J."/>
            <person name="Vicente J."/>
            <person name="Grant M."/>
        </authorList>
    </citation>
    <scope>NUCLEOTIDE SEQUENCE [LARGE SCALE GENOMIC DNA]</scope>
    <source>
        <strain evidence="2 3">NCPPB 101</strain>
    </source>
</reference>
<evidence type="ECO:0000313" key="2">
    <source>
        <dbReference type="EMBL" id="MCC4622555.1"/>
    </source>
</evidence>
<dbReference type="EMBL" id="JAJGQJ010000110">
    <property type="protein sequence ID" value="MCC4622555.1"/>
    <property type="molecule type" value="Genomic_DNA"/>
</dbReference>
<sequence>ALHTLPRARFAYGKQLPWLRDGANQEMGCTISTTNNAPHSPRQEDAPPLPPQTRQSFVGVVNGLLSDLPKRRRRGGLLSDPDISLAGYLLSKAVIGDPVEPQDIPRLHKANNTMQETRARFPYGRGNVATDIAVSDHASSQHAQAAHDVFVDLVRGAAPASMLTNPTLGHAVVSEFVQGGHCAGYAAVATMRHVQKLQPEESVHYVQHNHQGHDWAESRVPDGHHKTIVLDPWAQGPAVFASDSRFAANAQHTQERLALNAKDGDDIAAKTAAGAQYLLENCLPLTETHLKRLKAQQFHCAPEEVWQPQPVVSDAFRRRVRQGLATLTNSSELGLSRAEQSSKALKKMSIKSACALGFGKKAASAAAEDIAAAAYQLGEQSQ</sequence>
<comment type="caution">
    <text evidence="2">The sequence shown here is derived from an EMBL/GenBank/DDBJ whole genome shotgun (WGS) entry which is preliminary data.</text>
</comment>
<name>A0ABS8HKS1_9XANT</name>
<accession>A0ABS8HKS1</accession>
<evidence type="ECO:0008006" key="4">
    <source>
        <dbReference type="Google" id="ProtNLM"/>
    </source>
</evidence>
<proteinExistence type="predicted"/>
<feature type="non-terminal residue" evidence="2">
    <location>
        <position position="1"/>
    </location>
</feature>